<evidence type="ECO:0000256" key="4">
    <source>
        <dbReference type="ARBA" id="ARBA00022614"/>
    </source>
</evidence>
<feature type="domain" description="NTF2" evidence="9">
    <location>
        <begin position="440"/>
        <end position="614"/>
    </location>
</feature>
<dbReference type="CDD" id="cd14342">
    <property type="entry name" value="UBA_TAP-C"/>
    <property type="match status" value="1"/>
</dbReference>
<dbReference type="Pfam" id="PF03943">
    <property type="entry name" value="TAP_C"/>
    <property type="match status" value="1"/>
</dbReference>
<dbReference type="VEuPathDB" id="FungiDB:BDEG_25782"/>
<dbReference type="STRING" id="403673.A0A177WR69"/>
<sequence length="729" mass="80773">MNSGNAYQNSNDFGGSDVNGWTEVRGNRGRNHNSASIKTSRSNVRDRLGPSIESSNEGSSSGRDYTNGRRNLHQRGDSGDQGGGRYRSKRGREQGAYNSTQNVSRQFVRFSKAGGNESVTADTDDAMDGGNGLRTRHNPYGRQPNISYTSPSGLPLRTSVSIDGISANIPVEELVAFITKKANPPVTVKTGQRTDGKIILEFENSKQASTVYRLHGIPFAGGKLYIRYYSKPMARNTTSENGAHSSTNQSIDLLRSLVTSRFHAESRRLDFDRIIEDPVVKKEKIKVFDQHNPQSKFGPVLCKIIQEVCPNLETLSLSGNKLCTLDHFSTLYQRVPSLVNLSLQDNMISSYRDLEPLHAKEFPNLREVVLIGNPLRERELSRPGGEINYTSYIKKLFPTINILDMQPVLEEIQFDVVKPLTKLPLDTKCGFMGSDSTRLISQQFLQMFYSLFDTNRAGLADFYGDNAVLSLSVDTARPLPGNRGAFQSSARQSDKALDSWAAFNRNLYKIKQPEKRVTLAYVGQTKIIHALGQIPGTLHPLGDPPERKKFLVEAINGVAPATYIHITVHGEFKDLTASALLSFDRTFIIVPAIPGSRSAMASLPFTITNDSWAIRRYSSNYAWSDTVDTTITASSLQPTHSTPISNPAPVLPAVSPWPQLPDEQTLLQYRIRDNLNEQQHTLVVEFAKATGLNYSYSLLCLQQTGWSAEAAGQAFLTAKNMIPPEAFKL</sequence>
<dbReference type="InterPro" id="IPR001611">
    <property type="entry name" value="Leu-rich_rpt"/>
</dbReference>
<keyword evidence="6" id="KW-0509">mRNA transport</keyword>
<evidence type="ECO:0000259" key="9">
    <source>
        <dbReference type="PROSITE" id="PS50177"/>
    </source>
</evidence>
<dbReference type="InterPro" id="IPR030217">
    <property type="entry name" value="NXF_fam"/>
</dbReference>
<evidence type="ECO:0000256" key="7">
    <source>
        <dbReference type="ARBA" id="ARBA00023242"/>
    </source>
</evidence>
<dbReference type="GO" id="GO:0016973">
    <property type="term" value="P:poly(A)+ mRNA export from nucleus"/>
    <property type="evidence" value="ECO:0007669"/>
    <property type="project" value="TreeGrafter"/>
</dbReference>
<dbReference type="InterPro" id="IPR009060">
    <property type="entry name" value="UBA-like_sf"/>
</dbReference>
<dbReference type="SUPFAM" id="SSF52058">
    <property type="entry name" value="L domain-like"/>
    <property type="match status" value="1"/>
</dbReference>
<dbReference type="Pfam" id="PF24048">
    <property type="entry name" value="LRR_NXF1-5"/>
    <property type="match status" value="1"/>
</dbReference>
<dbReference type="InterPro" id="IPR032675">
    <property type="entry name" value="LRR_dom_sf"/>
</dbReference>
<dbReference type="EMBL" id="DS022307">
    <property type="protein sequence ID" value="OAJ42316.1"/>
    <property type="molecule type" value="Genomic_DNA"/>
</dbReference>
<feature type="region of interest" description="Disordered" evidence="8">
    <location>
        <begin position="1"/>
        <end position="146"/>
    </location>
</feature>
<dbReference type="InterPro" id="IPR057125">
    <property type="entry name" value="NXF1/2/3/5-like_LRR"/>
</dbReference>
<feature type="compositionally biased region" description="Polar residues" evidence="8">
    <location>
        <begin position="1"/>
        <end position="13"/>
    </location>
</feature>
<feature type="domain" description="TAP-C" evidence="10">
    <location>
        <begin position="677"/>
        <end position="729"/>
    </location>
</feature>
<dbReference type="Gene3D" id="1.10.8.10">
    <property type="entry name" value="DNA helicase RuvA subunit, C-terminal domain"/>
    <property type="match status" value="1"/>
</dbReference>
<dbReference type="SUPFAM" id="SSF46934">
    <property type="entry name" value="UBA-like"/>
    <property type="match status" value="1"/>
</dbReference>
<accession>A0A177WR69</accession>
<comment type="subcellular location">
    <subcellularLocation>
        <location evidence="1">Nucleus</location>
    </subcellularLocation>
</comment>
<dbReference type="eggNOG" id="KOG3763">
    <property type="taxonomic scope" value="Eukaryota"/>
</dbReference>
<evidence type="ECO:0000256" key="8">
    <source>
        <dbReference type="SAM" id="MobiDB-lite"/>
    </source>
</evidence>
<dbReference type="PROSITE" id="PS51281">
    <property type="entry name" value="TAP_C"/>
    <property type="match status" value="1"/>
</dbReference>
<dbReference type="Pfam" id="PF22602">
    <property type="entry name" value="NXF_NTF2"/>
    <property type="match status" value="1"/>
</dbReference>
<dbReference type="SMART" id="SM00804">
    <property type="entry name" value="TAP_C"/>
    <property type="match status" value="1"/>
</dbReference>
<name>A0A177WR69_BATDL</name>
<dbReference type="PANTHER" id="PTHR10662:SF22">
    <property type="entry name" value="NUCLEAR RNA EXPORT FACTOR 1"/>
    <property type="match status" value="1"/>
</dbReference>
<proteinExistence type="inferred from homology"/>
<keyword evidence="7" id="KW-0539">Nucleus</keyword>
<dbReference type="PROSITE" id="PS50177">
    <property type="entry name" value="NTF2_DOMAIN"/>
    <property type="match status" value="1"/>
</dbReference>
<evidence type="ECO:0000313" key="12">
    <source>
        <dbReference type="Proteomes" id="UP000077115"/>
    </source>
</evidence>
<evidence type="ECO:0008006" key="13">
    <source>
        <dbReference type="Google" id="ProtNLM"/>
    </source>
</evidence>
<dbReference type="OrthoDB" id="25872at2759"/>
<dbReference type="SUPFAM" id="SSF54427">
    <property type="entry name" value="NTF2-like"/>
    <property type="match status" value="1"/>
</dbReference>
<evidence type="ECO:0000256" key="3">
    <source>
        <dbReference type="ARBA" id="ARBA00022448"/>
    </source>
</evidence>
<evidence type="ECO:0000256" key="2">
    <source>
        <dbReference type="ARBA" id="ARBA00009285"/>
    </source>
</evidence>
<dbReference type="AlphaFoldDB" id="A0A177WR69"/>
<feature type="compositionally biased region" description="Polar residues" evidence="8">
    <location>
        <begin position="32"/>
        <end position="42"/>
    </location>
</feature>
<dbReference type="InterPro" id="IPR018222">
    <property type="entry name" value="Nuclear_transport_factor_2_euk"/>
</dbReference>
<organism evidence="11 12">
    <name type="scientific">Batrachochytrium dendrobatidis (strain JEL423)</name>
    <dbReference type="NCBI Taxonomy" id="403673"/>
    <lineage>
        <taxon>Eukaryota</taxon>
        <taxon>Fungi</taxon>
        <taxon>Fungi incertae sedis</taxon>
        <taxon>Chytridiomycota</taxon>
        <taxon>Chytridiomycota incertae sedis</taxon>
        <taxon>Chytridiomycetes</taxon>
        <taxon>Rhizophydiales</taxon>
        <taxon>Rhizophydiales incertae sedis</taxon>
        <taxon>Batrachochytrium</taxon>
    </lineage>
</organism>
<dbReference type="Gene3D" id="3.80.10.10">
    <property type="entry name" value="Ribonuclease Inhibitor"/>
    <property type="match status" value="1"/>
</dbReference>
<gene>
    <name evidence="11" type="ORF">BDEG_25782</name>
</gene>
<reference evidence="11 12" key="1">
    <citation type="submission" date="2006-10" db="EMBL/GenBank/DDBJ databases">
        <title>The Genome Sequence of Batrachochytrium dendrobatidis JEL423.</title>
        <authorList>
            <consortium name="The Broad Institute Genome Sequencing Platform"/>
            <person name="Birren B."/>
            <person name="Lander E."/>
            <person name="Galagan J."/>
            <person name="Cuomo C."/>
            <person name="Devon K."/>
            <person name="Jaffe D."/>
            <person name="Butler J."/>
            <person name="Alvarez P."/>
            <person name="Gnerre S."/>
            <person name="Grabherr M."/>
            <person name="Kleber M."/>
            <person name="Mauceli E."/>
            <person name="Brockman W."/>
            <person name="Young S."/>
            <person name="LaButti K."/>
            <person name="Sykes S."/>
            <person name="DeCaprio D."/>
            <person name="Crawford M."/>
            <person name="Koehrsen M."/>
            <person name="Engels R."/>
            <person name="Montgomery P."/>
            <person name="Pearson M."/>
            <person name="Howarth C."/>
            <person name="Larson L."/>
            <person name="White J."/>
            <person name="O'Leary S."/>
            <person name="Kodira C."/>
            <person name="Zeng Q."/>
            <person name="Yandava C."/>
            <person name="Alvarado L."/>
            <person name="Longcore J."/>
            <person name="James T."/>
        </authorList>
    </citation>
    <scope>NUCLEOTIDE SEQUENCE [LARGE SCALE GENOMIC DNA]</scope>
    <source>
        <strain evidence="11 12">JEL423</strain>
    </source>
</reference>
<feature type="compositionally biased region" description="Low complexity" evidence="8">
    <location>
        <begin position="51"/>
        <end position="62"/>
    </location>
</feature>
<keyword evidence="4" id="KW-0433">Leucine-rich repeat</keyword>
<dbReference type="GO" id="GO:0005634">
    <property type="term" value="C:nucleus"/>
    <property type="evidence" value="ECO:0007669"/>
    <property type="project" value="UniProtKB-SubCell"/>
</dbReference>
<comment type="similarity">
    <text evidence="2">Belongs to the NXF family.</text>
</comment>
<evidence type="ECO:0000313" key="11">
    <source>
        <dbReference type="EMBL" id="OAJ42316.1"/>
    </source>
</evidence>
<evidence type="ECO:0000259" key="10">
    <source>
        <dbReference type="PROSITE" id="PS51281"/>
    </source>
</evidence>
<keyword evidence="3" id="KW-0813">Transport</keyword>
<evidence type="ECO:0000256" key="6">
    <source>
        <dbReference type="ARBA" id="ARBA00022816"/>
    </source>
</evidence>
<dbReference type="PROSITE" id="PS51450">
    <property type="entry name" value="LRR"/>
    <property type="match status" value="2"/>
</dbReference>
<dbReference type="InterPro" id="IPR032710">
    <property type="entry name" value="NTF2-like_dom_sf"/>
</dbReference>
<keyword evidence="5" id="KW-0677">Repeat</keyword>
<dbReference type="PANTHER" id="PTHR10662">
    <property type="entry name" value="NUCLEAR RNA EXPORT FACTOR"/>
    <property type="match status" value="1"/>
</dbReference>
<evidence type="ECO:0000256" key="1">
    <source>
        <dbReference type="ARBA" id="ARBA00004123"/>
    </source>
</evidence>
<dbReference type="InterPro" id="IPR002075">
    <property type="entry name" value="NTF2_dom"/>
</dbReference>
<feature type="compositionally biased region" description="Polar residues" evidence="8">
    <location>
        <begin position="96"/>
        <end position="105"/>
    </location>
</feature>
<evidence type="ECO:0000256" key="5">
    <source>
        <dbReference type="ARBA" id="ARBA00022737"/>
    </source>
</evidence>
<dbReference type="Gene3D" id="3.10.450.50">
    <property type="match status" value="1"/>
</dbReference>
<reference evidence="11 12" key="2">
    <citation type="submission" date="2016-05" db="EMBL/GenBank/DDBJ databases">
        <title>Lineage-specific infection strategies underlie the spectrum of fungal disease in amphibians.</title>
        <authorList>
            <person name="Cuomo C.A."/>
            <person name="Farrer R.A."/>
            <person name="James T."/>
            <person name="Longcore J."/>
            <person name="Birren B."/>
        </authorList>
    </citation>
    <scope>NUCLEOTIDE SEQUENCE [LARGE SCALE GENOMIC DNA]</scope>
    <source>
        <strain evidence="11 12">JEL423</strain>
    </source>
</reference>
<dbReference type="InterPro" id="IPR005637">
    <property type="entry name" value="TAP_C_dom"/>
</dbReference>
<dbReference type="Proteomes" id="UP000077115">
    <property type="component" value="Unassembled WGS sequence"/>
</dbReference>
<dbReference type="GO" id="GO:0003723">
    <property type="term" value="F:RNA binding"/>
    <property type="evidence" value="ECO:0007669"/>
    <property type="project" value="TreeGrafter"/>
</dbReference>
<protein>
    <recommendedName>
        <fullName evidence="13">NTF2 domain-containing protein</fullName>
    </recommendedName>
</protein>